<dbReference type="NCBIfam" id="TIGR03533">
    <property type="entry name" value="L3_gln_methyl"/>
    <property type="match status" value="1"/>
</dbReference>
<dbReference type="EMBL" id="LN794158">
    <property type="protein sequence ID" value="CEN55689.1"/>
    <property type="molecule type" value="Genomic_DNA"/>
</dbReference>
<dbReference type="CDD" id="cd02440">
    <property type="entry name" value="AdoMet_MTases"/>
    <property type="match status" value="1"/>
</dbReference>
<accession>A0A0B7ITY6</accession>
<dbReference type="GO" id="GO:0005840">
    <property type="term" value="C:ribosome"/>
    <property type="evidence" value="ECO:0007669"/>
    <property type="project" value="UniProtKB-KW"/>
</dbReference>
<dbReference type="InterPro" id="IPR002052">
    <property type="entry name" value="DNA_methylase_N6_adenine_CS"/>
</dbReference>
<dbReference type="PANTHER" id="PTHR47806">
    <property type="entry name" value="50S RIBOSOMAL PROTEIN L3 GLUTAMINE METHYLTRANSFERASE"/>
    <property type="match status" value="1"/>
</dbReference>
<keyword evidence="3 4" id="KW-0949">S-adenosyl-L-methionine</keyword>
<dbReference type="GO" id="GO:0032259">
    <property type="term" value="P:methylation"/>
    <property type="evidence" value="ECO:0007669"/>
    <property type="project" value="UniProtKB-KW"/>
</dbReference>
<dbReference type="SUPFAM" id="SSF53335">
    <property type="entry name" value="S-adenosyl-L-methionine-dependent methyltransferases"/>
    <property type="match status" value="1"/>
</dbReference>
<dbReference type="PANTHER" id="PTHR47806:SF1">
    <property type="entry name" value="RIBOSOMAL PROTEIN UL3 GLUTAMINE METHYLTRANSFERASE"/>
    <property type="match status" value="1"/>
</dbReference>
<dbReference type="GO" id="GO:0036009">
    <property type="term" value="F:protein-glutamine N-methyltransferase activity"/>
    <property type="evidence" value="ECO:0007669"/>
    <property type="project" value="UniProtKB-UniRule"/>
</dbReference>
<dbReference type="HAMAP" id="MF_02125">
    <property type="entry name" value="L3_methyltr_PrmB"/>
    <property type="match status" value="1"/>
</dbReference>
<evidence type="ECO:0000256" key="1">
    <source>
        <dbReference type="ARBA" id="ARBA00022603"/>
    </source>
</evidence>
<dbReference type="HOGENOM" id="CLU_018398_5_1_4"/>
<keyword evidence="1 4" id="KW-0489">Methyltransferase</keyword>
<proteinExistence type="inferred from homology"/>
<dbReference type="Gene3D" id="3.40.50.150">
    <property type="entry name" value="Vaccinia Virus protein VP39"/>
    <property type="match status" value="1"/>
</dbReference>
<dbReference type="InterPro" id="IPR017127">
    <property type="entry name" value="Ribosome_uL3_MTase"/>
</dbReference>
<dbReference type="PIRSF" id="PIRSF037167">
    <property type="entry name" value="Mtase_YfcB_prd"/>
    <property type="match status" value="1"/>
</dbReference>
<dbReference type="KEGG" id="mbac:BN1209_0646"/>
<keyword evidence="7" id="KW-1185">Reference proteome</keyword>
<dbReference type="NCBIfam" id="TIGR00536">
    <property type="entry name" value="hemK_fam"/>
    <property type="match status" value="1"/>
</dbReference>
<evidence type="ECO:0000313" key="6">
    <source>
        <dbReference type="EMBL" id="CEN55689.1"/>
    </source>
</evidence>
<evidence type="ECO:0000256" key="3">
    <source>
        <dbReference type="ARBA" id="ARBA00022691"/>
    </source>
</evidence>
<dbReference type="PROSITE" id="PS00092">
    <property type="entry name" value="N6_MTASE"/>
    <property type="match status" value="1"/>
</dbReference>
<dbReference type="InterPro" id="IPR029063">
    <property type="entry name" value="SAM-dependent_MTases_sf"/>
</dbReference>
<dbReference type="GO" id="GO:0005829">
    <property type="term" value="C:cytosol"/>
    <property type="evidence" value="ECO:0007669"/>
    <property type="project" value="TreeGrafter"/>
</dbReference>
<dbReference type="InterPro" id="IPR007848">
    <property type="entry name" value="Small_mtfrase_dom"/>
</dbReference>
<reference evidence="7" key="1">
    <citation type="submission" date="2014-12" db="EMBL/GenBank/DDBJ databases">
        <authorList>
            <person name="Salcher M.M."/>
        </authorList>
    </citation>
    <scope>NUCLEOTIDE SEQUENCE [LARGE SCALE GENOMIC DNA]</scope>
    <source>
        <strain evidence="7">MMS-10A-171</strain>
    </source>
</reference>
<keyword evidence="6" id="KW-0687">Ribonucleoprotein</keyword>
<evidence type="ECO:0000256" key="2">
    <source>
        <dbReference type="ARBA" id="ARBA00022679"/>
    </source>
</evidence>
<keyword evidence="6" id="KW-0689">Ribosomal protein</keyword>
<dbReference type="STRING" id="1581680.BN1209_0646"/>
<evidence type="ECO:0000259" key="5">
    <source>
        <dbReference type="Pfam" id="PF05175"/>
    </source>
</evidence>
<organism evidence="6 7">
    <name type="scientific">Candidatus Methylopumilus turicensis</name>
    <dbReference type="NCBI Taxonomy" id="1581680"/>
    <lineage>
        <taxon>Bacteria</taxon>
        <taxon>Pseudomonadati</taxon>
        <taxon>Pseudomonadota</taxon>
        <taxon>Betaproteobacteria</taxon>
        <taxon>Nitrosomonadales</taxon>
        <taxon>Methylophilaceae</taxon>
        <taxon>Candidatus Methylopumilus</taxon>
    </lineage>
</organism>
<name>A0A0B7ITY6_9PROT</name>
<dbReference type="EC" id="2.1.1.298" evidence="4"/>
<dbReference type="Proteomes" id="UP000056322">
    <property type="component" value="Chromosome 1"/>
</dbReference>
<feature type="domain" description="Methyltransferase small" evidence="5">
    <location>
        <begin position="138"/>
        <end position="216"/>
    </location>
</feature>
<comment type="function">
    <text evidence="4">Methylates ribosomal protein uL3 on a specific glutamine residue.</text>
</comment>
<dbReference type="Gene3D" id="1.10.8.10">
    <property type="entry name" value="DNA helicase RuvA subunit, C-terminal domain"/>
    <property type="match status" value="1"/>
</dbReference>
<comment type="similarity">
    <text evidence="4">Belongs to the protein N5-glutamine methyltransferase family. PrmB subfamily.</text>
</comment>
<gene>
    <name evidence="4 6" type="primary">prmB</name>
    <name evidence="6" type="ORF">BN1209_0646</name>
</gene>
<keyword evidence="2 4" id="KW-0808">Transferase</keyword>
<protein>
    <recommendedName>
        <fullName evidence="4">Ribosomal protein uL3 glutamine methyltransferase</fullName>
        <shortName evidence="4">uL3 MTase</shortName>
        <ecNumber evidence="4">2.1.1.298</ecNumber>
    </recommendedName>
    <alternativeName>
        <fullName evidence="4">N5-glutamine methyltransferase PrmB</fullName>
    </alternativeName>
</protein>
<evidence type="ECO:0000313" key="7">
    <source>
        <dbReference type="Proteomes" id="UP000056322"/>
    </source>
</evidence>
<dbReference type="GO" id="GO:0003676">
    <property type="term" value="F:nucleic acid binding"/>
    <property type="evidence" value="ECO:0007669"/>
    <property type="project" value="InterPro"/>
</dbReference>
<dbReference type="InterPro" id="IPR004556">
    <property type="entry name" value="HemK-like"/>
</dbReference>
<comment type="catalytic activity">
    <reaction evidence="4">
        <text>L-glutaminyl-[ribosomal protein uL3] + S-adenosyl-L-methionine = N(5)-methyl-L-glutaminyl-[ribosomal protein uL3] + S-adenosyl-L-homocysteine + H(+)</text>
        <dbReference type="Rhea" id="RHEA:45020"/>
        <dbReference type="Rhea" id="RHEA-COMP:11063"/>
        <dbReference type="Rhea" id="RHEA-COMP:11064"/>
        <dbReference type="ChEBI" id="CHEBI:15378"/>
        <dbReference type="ChEBI" id="CHEBI:30011"/>
        <dbReference type="ChEBI" id="CHEBI:57856"/>
        <dbReference type="ChEBI" id="CHEBI:59789"/>
        <dbReference type="ChEBI" id="CHEBI:61891"/>
        <dbReference type="EC" id="2.1.1.298"/>
    </reaction>
</comment>
<evidence type="ECO:0000256" key="4">
    <source>
        <dbReference type="HAMAP-Rule" id="MF_02125"/>
    </source>
</evidence>
<dbReference type="AlphaFoldDB" id="A0A0B7ITY6"/>
<dbReference type="Pfam" id="PF05175">
    <property type="entry name" value="MTS"/>
    <property type="match status" value="1"/>
</dbReference>
<sequence>MDTIKMTPNHITEALLTIRDWVRYSMSRLEEAEVFFGHGTDNAYDESVWLVMSALHLPLDTLDNFLDARVTRDEAKHLAHLIERRVTDRTPTAYLLREAWLRGFKFYVDERVIVPRSFIAELLENGLHPWVEYQEMVESAADICTGSGCLGVLLAHAFPNASIDVVDISPDAIAVANINITNYGLEEQITAIQSDMFTALAGKTYDLIISNPPYVDAPSMALLPTEYRNEPQIALGSGTDGLDHTHTLLKEAGNYLNDGGLLIVEIGHNRDALLEAYPDVPFTWLEVESGNQFVFLITKEQLPSSI</sequence>